<organism evidence="3 4">
    <name type="scientific">Aplosporella prunicola CBS 121167</name>
    <dbReference type="NCBI Taxonomy" id="1176127"/>
    <lineage>
        <taxon>Eukaryota</taxon>
        <taxon>Fungi</taxon>
        <taxon>Dikarya</taxon>
        <taxon>Ascomycota</taxon>
        <taxon>Pezizomycotina</taxon>
        <taxon>Dothideomycetes</taxon>
        <taxon>Dothideomycetes incertae sedis</taxon>
        <taxon>Botryosphaeriales</taxon>
        <taxon>Aplosporellaceae</taxon>
        <taxon>Aplosporella</taxon>
    </lineage>
</organism>
<feature type="domain" description="DUF7708" evidence="2">
    <location>
        <begin position="65"/>
        <end position="210"/>
    </location>
</feature>
<proteinExistence type="predicted"/>
<dbReference type="AlphaFoldDB" id="A0A6A6B8X9"/>
<protein>
    <recommendedName>
        <fullName evidence="2">DUF7708 domain-containing protein</fullName>
    </recommendedName>
</protein>
<gene>
    <name evidence="3" type="ORF">K452DRAFT_336461</name>
</gene>
<evidence type="ECO:0000256" key="1">
    <source>
        <dbReference type="SAM" id="MobiDB-lite"/>
    </source>
</evidence>
<evidence type="ECO:0000313" key="3">
    <source>
        <dbReference type="EMBL" id="KAF2139755.1"/>
    </source>
</evidence>
<name>A0A6A6B8X9_9PEZI</name>
<keyword evidence="4" id="KW-1185">Reference proteome</keyword>
<dbReference type="GeneID" id="54302743"/>
<dbReference type="Proteomes" id="UP000799438">
    <property type="component" value="Unassembled WGS sequence"/>
</dbReference>
<dbReference type="EMBL" id="ML995492">
    <property type="protein sequence ID" value="KAF2139755.1"/>
    <property type="molecule type" value="Genomic_DNA"/>
</dbReference>
<evidence type="ECO:0000259" key="2">
    <source>
        <dbReference type="Pfam" id="PF24809"/>
    </source>
</evidence>
<dbReference type="OrthoDB" id="61900at2759"/>
<accession>A0A6A6B8X9</accession>
<reference evidence="3" key="1">
    <citation type="journal article" date="2020" name="Stud. Mycol.">
        <title>101 Dothideomycetes genomes: a test case for predicting lifestyles and emergence of pathogens.</title>
        <authorList>
            <person name="Haridas S."/>
            <person name="Albert R."/>
            <person name="Binder M."/>
            <person name="Bloem J."/>
            <person name="Labutti K."/>
            <person name="Salamov A."/>
            <person name="Andreopoulos B."/>
            <person name="Baker S."/>
            <person name="Barry K."/>
            <person name="Bills G."/>
            <person name="Bluhm B."/>
            <person name="Cannon C."/>
            <person name="Castanera R."/>
            <person name="Culley D."/>
            <person name="Daum C."/>
            <person name="Ezra D."/>
            <person name="Gonzalez J."/>
            <person name="Henrissat B."/>
            <person name="Kuo A."/>
            <person name="Liang C."/>
            <person name="Lipzen A."/>
            <person name="Lutzoni F."/>
            <person name="Magnuson J."/>
            <person name="Mondo S."/>
            <person name="Nolan M."/>
            <person name="Ohm R."/>
            <person name="Pangilinan J."/>
            <person name="Park H.-J."/>
            <person name="Ramirez L."/>
            <person name="Alfaro M."/>
            <person name="Sun H."/>
            <person name="Tritt A."/>
            <person name="Yoshinaga Y."/>
            <person name="Zwiers L.-H."/>
            <person name="Turgeon B."/>
            <person name="Goodwin S."/>
            <person name="Spatafora J."/>
            <person name="Crous P."/>
            <person name="Grigoriev I."/>
        </authorList>
    </citation>
    <scope>NUCLEOTIDE SEQUENCE</scope>
    <source>
        <strain evidence="3">CBS 121167</strain>
    </source>
</reference>
<dbReference type="InterPro" id="IPR056125">
    <property type="entry name" value="DUF7708"/>
</dbReference>
<evidence type="ECO:0000313" key="4">
    <source>
        <dbReference type="Proteomes" id="UP000799438"/>
    </source>
</evidence>
<sequence>MATPKLDAAKDAFDKAVELCNKAHPSGGAKLAKLKGTYKIEDVLDTVEAAKEAYGQRTKNSKARKWLSYFSSQVVYYGQILDTLSQHHPEWVSLGWGTMKFAFILVLNHEEMITELSKAMSEIADVLPRVEIQLEIFDAEKSLRAAVESLYAEIINFLLRTLKWYEQSRWKHALNAFTAPYKLRFEDFRDRVNRHARRVDKIANTLAQAKLVQMYRQIQELSAALKESDNVAKSSAEALRRIEFGMVEMDTKQIQVAMMLSTTKNTPLGSHLESLRYCQAVRRQRQSRLRLDYSHLTPALKAWAEGPGSSFIIVEGSAPKKLQTKNLATELVDLLKEAQKPTVWAFKGRAAINPSEEDSVHALKHLCGQTFQMNNEEATRHVSNNFNAARIESAVTESDWLQILQESLTGLPELFIVVDLELLSPASSDISRSLLFLRILEALLNNTKRVPIKLAVFTFRRPLLTALRSDTTEATIIPLEQRTAVASRHQKGGKKNSLPILSKDSKRRSPHR</sequence>
<feature type="region of interest" description="Disordered" evidence="1">
    <location>
        <begin position="485"/>
        <end position="512"/>
    </location>
</feature>
<dbReference type="Pfam" id="PF24809">
    <property type="entry name" value="DUF7708"/>
    <property type="match status" value="1"/>
</dbReference>
<dbReference type="RefSeq" id="XP_033395468.1">
    <property type="nucleotide sequence ID" value="XM_033545243.1"/>
</dbReference>